<protein>
    <submittedName>
        <fullName evidence="1">Uncharacterized protein</fullName>
    </submittedName>
</protein>
<dbReference type="Proteomes" id="UP000276133">
    <property type="component" value="Unassembled WGS sequence"/>
</dbReference>
<dbReference type="OrthoDB" id="10467562at2759"/>
<sequence length="101" mass="11942">MSEKIENFIKTGNQPKGLFLKKTNLTVKSALNTEEVKCAVGSAKLKMNEWEGEHEFIFTKLYQNQRYLKYKKYLSLIMDFQNETIIYKFSFPPNKFCGVYH</sequence>
<keyword evidence="2" id="KW-1185">Reference proteome</keyword>
<reference evidence="1 2" key="1">
    <citation type="journal article" date="2018" name="Sci. Rep.">
        <title>Genomic signatures of local adaptation to the degree of environmental predictability in rotifers.</title>
        <authorList>
            <person name="Franch-Gras L."/>
            <person name="Hahn C."/>
            <person name="Garcia-Roger E.M."/>
            <person name="Carmona M.J."/>
            <person name="Serra M."/>
            <person name="Gomez A."/>
        </authorList>
    </citation>
    <scope>NUCLEOTIDE SEQUENCE [LARGE SCALE GENOMIC DNA]</scope>
    <source>
        <strain evidence="1">HYR1</strain>
    </source>
</reference>
<comment type="caution">
    <text evidence="1">The sequence shown here is derived from an EMBL/GenBank/DDBJ whole genome shotgun (WGS) entry which is preliminary data.</text>
</comment>
<evidence type="ECO:0000313" key="2">
    <source>
        <dbReference type="Proteomes" id="UP000276133"/>
    </source>
</evidence>
<dbReference type="AlphaFoldDB" id="A0A3M7Q3Q5"/>
<gene>
    <name evidence="1" type="ORF">BpHYR1_052600</name>
</gene>
<accession>A0A3M7Q3Q5</accession>
<name>A0A3M7Q3Q5_BRAPC</name>
<dbReference type="EMBL" id="REGN01007666">
    <property type="protein sequence ID" value="RNA05601.1"/>
    <property type="molecule type" value="Genomic_DNA"/>
</dbReference>
<proteinExistence type="predicted"/>
<organism evidence="1 2">
    <name type="scientific">Brachionus plicatilis</name>
    <name type="common">Marine rotifer</name>
    <name type="synonym">Brachionus muelleri</name>
    <dbReference type="NCBI Taxonomy" id="10195"/>
    <lineage>
        <taxon>Eukaryota</taxon>
        <taxon>Metazoa</taxon>
        <taxon>Spiralia</taxon>
        <taxon>Gnathifera</taxon>
        <taxon>Rotifera</taxon>
        <taxon>Eurotatoria</taxon>
        <taxon>Monogononta</taxon>
        <taxon>Pseudotrocha</taxon>
        <taxon>Ploima</taxon>
        <taxon>Brachionidae</taxon>
        <taxon>Brachionus</taxon>
    </lineage>
</organism>
<evidence type="ECO:0000313" key="1">
    <source>
        <dbReference type="EMBL" id="RNA05601.1"/>
    </source>
</evidence>